<reference evidence="9 10" key="1">
    <citation type="submission" date="2019-02" db="EMBL/GenBank/DDBJ databases">
        <title>Deep-cultivation of Planctomycetes and their phenomic and genomic characterization uncovers novel biology.</title>
        <authorList>
            <person name="Wiegand S."/>
            <person name="Jogler M."/>
            <person name="Boedeker C."/>
            <person name="Pinto D."/>
            <person name="Vollmers J."/>
            <person name="Rivas-Marin E."/>
            <person name="Kohn T."/>
            <person name="Peeters S.H."/>
            <person name="Heuer A."/>
            <person name="Rast P."/>
            <person name="Oberbeckmann S."/>
            <person name="Bunk B."/>
            <person name="Jeske O."/>
            <person name="Meyerdierks A."/>
            <person name="Storesund J.E."/>
            <person name="Kallscheuer N."/>
            <person name="Luecker S."/>
            <person name="Lage O.M."/>
            <person name="Pohl T."/>
            <person name="Merkel B.J."/>
            <person name="Hornburger P."/>
            <person name="Mueller R.-W."/>
            <person name="Bruemmer F."/>
            <person name="Labrenz M."/>
            <person name="Spormann A.M."/>
            <person name="Op den Camp H."/>
            <person name="Overmann J."/>
            <person name="Amann R."/>
            <person name="Jetten M.S.M."/>
            <person name="Mascher T."/>
            <person name="Medema M.H."/>
            <person name="Devos D.P."/>
            <person name="Kaster A.-K."/>
            <person name="Ovreas L."/>
            <person name="Rohde M."/>
            <person name="Galperin M.Y."/>
            <person name="Jogler C."/>
        </authorList>
    </citation>
    <scope>NUCLEOTIDE SEQUENCE [LARGE SCALE GENOMIC DNA]</scope>
    <source>
        <strain evidence="9 10">EC9</strain>
    </source>
</reference>
<dbReference type="SMART" id="SM00112">
    <property type="entry name" value="CA"/>
    <property type="match status" value="3"/>
</dbReference>
<keyword evidence="4" id="KW-0106">Calcium</keyword>
<dbReference type="InterPro" id="IPR025592">
    <property type="entry name" value="DUF4347"/>
</dbReference>
<feature type="domain" description="Cadherin" evidence="8">
    <location>
        <begin position="1194"/>
        <end position="1297"/>
    </location>
</feature>
<dbReference type="InterPro" id="IPR035986">
    <property type="entry name" value="PKD_dom_sf"/>
</dbReference>
<dbReference type="Pfam" id="PF17803">
    <property type="entry name" value="Cadherin_4"/>
    <property type="match status" value="1"/>
</dbReference>
<keyword evidence="10" id="KW-1185">Reference proteome</keyword>
<keyword evidence="2" id="KW-0812">Transmembrane</keyword>
<dbReference type="NCBIfam" id="NF012211">
    <property type="entry name" value="tand_rpt_95"/>
    <property type="match status" value="3"/>
</dbReference>
<dbReference type="Gene3D" id="2.60.40.10">
    <property type="entry name" value="Immunoglobulins"/>
    <property type="match status" value="2"/>
</dbReference>
<dbReference type="PANTHER" id="PTHR24026">
    <property type="entry name" value="FAT ATYPICAL CADHERIN-RELATED"/>
    <property type="match status" value="1"/>
</dbReference>
<dbReference type="KEGG" id="ruv:EC9_25570"/>
<dbReference type="InterPro" id="IPR013320">
    <property type="entry name" value="ConA-like_dom_sf"/>
</dbReference>
<evidence type="ECO:0000259" key="8">
    <source>
        <dbReference type="PROSITE" id="PS50268"/>
    </source>
</evidence>
<dbReference type="SMART" id="SM00710">
    <property type="entry name" value="PbH1"/>
    <property type="match status" value="4"/>
</dbReference>
<proteinExistence type="predicted"/>
<dbReference type="InterPro" id="IPR000601">
    <property type="entry name" value="PKD_dom"/>
</dbReference>
<dbReference type="CDD" id="cd11304">
    <property type="entry name" value="Cadherin_repeat"/>
    <property type="match status" value="3"/>
</dbReference>
<dbReference type="PROSITE" id="PS50268">
    <property type="entry name" value="CADHERIN_2"/>
    <property type="match status" value="3"/>
</dbReference>
<dbReference type="InterPro" id="IPR018765">
    <property type="entry name" value="DUF2341"/>
</dbReference>
<dbReference type="NCBIfam" id="NF012209">
    <property type="entry name" value="LEPR-8K"/>
    <property type="match status" value="1"/>
</dbReference>
<evidence type="ECO:0000256" key="7">
    <source>
        <dbReference type="SAM" id="MobiDB-lite"/>
    </source>
</evidence>
<dbReference type="Pfam" id="PF00028">
    <property type="entry name" value="Cadherin"/>
    <property type="match status" value="2"/>
</dbReference>
<dbReference type="Pfam" id="PF14252">
    <property type="entry name" value="DUF4347"/>
    <property type="match status" value="1"/>
</dbReference>
<dbReference type="GO" id="GO:0007156">
    <property type="term" value="P:homophilic cell adhesion via plasma membrane adhesion molecules"/>
    <property type="evidence" value="ECO:0007669"/>
    <property type="project" value="InterPro"/>
</dbReference>
<dbReference type="SMART" id="SM00089">
    <property type="entry name" value="PKD"/>
    <property type="match status" value="3"/>
</dbReference>
<dbReference type="PROSITE" id="PS00232">
    <property type="entry name" value="CADHERIN_1"/>
    <property type="match status" value="1"/>
</dbReference>
<dbReference type="PRINTS" id="PR00205">
    <property type="entry name" value="CADHERIN"/>
</dbReference>
<dbReference type="SUPFAM" id="SSF49313">
    <property type="entry name" value="Cadherin-like"/>
    <property type="match status" value="3"/>
</dbReference>
<organism evidence="9 10">
    <name type="scientific">Rosistilla ulvae</name>
    <dbReference type="NCBI Taxonomy" id="1930277"/>
    <lineage>
        <taxon>Bacteria</taxon>
        <taxon>Pseudomonadati</taxon>
        <taxon>Planctomycetota</taxon>
        <taxon>Planctomycetia</taxon>
        <taxon>Pirellulales</taxon>
        <taxon>Pirellulaceae</taxon>
        <taxon>Rosistilla</taxon>
    </lineage>
</organism>
<dbReference type="PANTHER" id="PTHR24026:SF126">
    <property type="entry name" value="PROTOCADHERIN FAT 4"/>
    <property type="match status" value="1"/>
</dbReference>
<dbReference type="Gene3D" id="2.60.40.2810">
    <property type="match status" value="1"/>
</dbReference>
<evidence type="ECO:0000256" key="6">
    <source>
        <dbReference type="ARBA" id="ARBA00023136"/>
    </source>
</evidence>
<dbReference type="Pfam" id="PF13385">
    <property type="entry name" value="Laminin_G_3"/>
    <property type="match status" value="1"/>
</dbReference>
<evidence type="ECO:0000256" key="1">
    <source>
        <dbReference type="ARBA" id="ARBA00004370"/>
    </source>
</evidence>
<comment type="subcellular location">
    <subcellularLocation>
        <location evidence="1">Membrane</location>
    </subcellularLocation>
</comment>
<feature type="region of interest" description="Disordered" evidence="7">
    <location>
        <begin position="2283"/>
        <end position="2305"/>
    </location>
</feature>
<feature type="compositionally biased region" description="Low complexity" evidence="7">
    <location>
        <begin position="1557"/>
        <end position="1569"/>
    </location>
</feature>
<feature type="region of interest" description="Disordered" evidence="7">
    <location>
        <begin position="1549"/>
        <end position="1569"/>
    </location>
</feature>
<dbReference type="InterPro" id="IPR002126">
    <property type="entry name" value="Cadherin-like_dom"/>
</dbReference>
<sequence length="2512" mass="259637">MTFGFGTLIDRAWLLVDEGATRVGSALSSPVRTAGQTPTLDVLEDRVLFSATPMGAVADLVDVDGTGVQSSQVAHLLESEAAEVSDGAAASDATRASNANQIVFIDSAVADLDALTADLNRDDSRFAVFILDAQRDGVDQISEILAGQQDVQGIHIVSHGEEGQIKLGNTWLGIDEMDGYAGQIANWGGSLADGADLLIYGCDIASTSDGRAMIDALGALCACDVAASDDDTGNGAYDADWLLEYTTGSVQTEVAFSESLQSDWMGKLAVITVDTTADVVDAGDGLTSLREAIIATNGGSGGDTIQLGAGTYTLTLAGNDNNALRGDLDITQSVTILGAAADQTIIDGGGIDRVFHTRGNTTVATISGVTIQGGANDNYGGGIFVDQESTLNLIDSVVQGNDGGNDRGGGVHVHGTLNATGVLFTNNTAEDGGAIYYHGANGGTLTNVTISGNIALHEGGGIWTDTDITIISSTITLNDANDGGGVYSDGDEVTLSNTIIAGNKSFTGLKDVAGDFNSDGSNMIQVVGSATGLGGDLTGVDPQLAGLADNGGATLSHMPVAGSAAINAGTATGPSTVDQRGIARDASPDIGAIERVTPSIAATATSRVNTTTSNTQETAGHDRGSLNSIAIADNGNYVVVWSSDNQDGSGWGVYGAIYAADGTVLKNEFQLNNQTANDQIAVSVASDSAGNFVATWTSTNQDGDDNGVYAQRFDAAGNKLGGEIQVNATTVGPQQSAVVAVDRATGDFAIVWEQNNLFSRSVFAQTFDADGTKTGPTENNIATINDILVFHTGPTNPHISMLNGGGYVVGWQAFSDIRVQKFDAFGNTVGSELKPEDSALTMAGESDLAVHHDGSMVVVWTESGTTIKMLRYDSAGNVIGAATTVNTTQAGEQSSPVVDMADDGSYIVAWQGNGDRTGAIDNSGVFAQKYNADGTTNGDEFRINTSTAGDQNQVSLAVVGPDQFVAVWSGAGPGDTTGVFVRQFNPFHNTAPIAVTGGPYTINEGDALTIDGTGSTDADTDPLQFEWDLDNDGSFGETAVLRTSTATLPWSVLQGVGIDNDGVYTIGLRVSDGKGGVDTSTTTLTVLNVAPSVTSNAIVTIDENSTIAQTVTATDPADTIVYSIIGGPDESRFTIDANTGVLSFVAAPDFENPTDSDGDNGYSVQVAATDTGGASDVIAILVTVADTNDNAPVIASVPLATVSESSGVGTLVANLSASDADTAATFGNWTITDGNLDGIFAIDAASGQITIADATNLDFEATTGYALSVTVSDGVNTSVVQSVSIAIADENDNAPVIAAGAEFTLSEIEPSGTLLGTLNASDVDASPSVLQNWTIVGGNTLDAFQLDATTGELSLRDQTVLDATTTPLYTLQITVSDDVNVSAIETVTVNVTPTLAPVAGDDNFTVAEGGTINVSVDSDWHNASWHQRQLLTLDNSASGSALTDFAVLVKLHGTATDAITIDYSRTQDQGQDLRFIDSDGTLLTHEIQSWDESGYSYVWVRVPTIDAASNSDSIWMYYDNPGAMPLSAPSATWTTDNVAVLHLDGDLQDSSTADNDGAGTAGSSTAGQVGSAASFNGTNSTVSLGSDTSLDNIFENGGSISGWINAEDWGGGNFGRIVDKASSLFNGGSTGGAGWALEVGNQGTADGFLLFNVGFSGGEADWRTPVGSIQLNTWHHVALVYDSNFSSNDPQIYVDGVLQTVTEMRTPSGSVLSDAAIDMTVGNFAQATSRAFDGLIDELRITDTARTAAQINAERLQGLGLFVSGGPVESGPGGVLQNDYDPEGQTLQVALLDAPLHAATFHLAADGSFTYVHGGGEVASDSFTYTLTDLSGVSSVGTVHLTVTPVNDAPTAHAGGTYTIEEGSSLSLDGSLSSDVDNAIVSYRWDLDGDGIFGEPGESLGELAIADWATLNTHGITGDGSYTIGLQVTDALGLTATSTATLIVTNVAPTAFPDGGFGFITDEGTSFITGNVFDNDIDPNEFDTLSFVSVDATGILGTLVNLGDGTFSYDPNGQFESLALGEQAVETFTYTISDGSDGLSTAVVSIVVRGTNDAPTIQIGTETLSYIENQGPVAPLANITLHDVDGSTLQSARIWFGSGYAANQDNLEFTNVGNIHGHWDKASATLTLIGTDTRANYEAAIRSVMYRNPSETPSETPRVLQVEINDGNLLSATVARSVRVTSVNDNPVAGGDSFDVVGGETLTGSGLLQNDTDVDGDPLTAQLVSGPSNGTLTLSPDGSFVYHPDVEFAGIDRFTYVAFDGQAASEPQEVVIVIAAANLSGGTGSVGDSGSSSNDSSSSNSLTDNLDDSKLTIVESAIAAGSANTNSANESVTPRRVETAAIEILEDLAKTDEDDAAILGVMLGDDEQFNWAPQLQRQAITLERDVEKTAANDSQATRNDDGNIIAQYDFIAQPGMAWEEMDAFRSQIDGQLFGNAITFTTVGITSSSFALGYITWVMRSGFVLTGLLANMPVWRSFDPLVVISGMSHEGNAETLQEIISREKQNLDQSTKN</sequence>
<dbReference type="NCBIfam" id="NF041518">
    <property type="entry name" value="choice_anch_Q"/>
    <property type="match status" value="1"/>
</dbReference>
<evidence type="ECO:0000313" key="10">
    <source>
        <dbReference type="Proteomes" id="UP000319557"/>
    </source>
</evidence>
<dbReference type="InterPro" id="IPR020894">
    <property type="entry name" value="Cadherin_CS"/>
</dbReference>
<dbReference type="RefSeq" id="WP_218934761.1">
    <property type="nucleotide sequence ID" value="NZ_CP036261.1"/>
</dbReference>
<feature type="domain" description="Cadherin" evidence="8">
    <location>
        <begin position="1297"/>
        <end position="1399"/>
    </location>
</feature>
<dbReference type="EMBL" id="CP036261">
    <property type="protein sequence ID" value="QDS88367.1"/>
    <property type="molecule type" value="Genomic_DNA"/>
</dbReference>
<evidence type="ECO:0000313" key="9">
    <source>
        <dbReference type="EMBL" id="QDS88367.1"/>
    </source>
</evidence>
<gene>
    <name evidence="9" type="ORF">EC9_25570</name>
</gene>
<feature type="compositionally biased region" description="Low complexity" evidence="7">
    <location>
        <begin position="2288"/>
        <end position="2304"/>
    </location>
</feature>
<dbReference type="InterPro" id="IPR006626">
    <property type="entry name" value="PbH1"/>
</dbReference>
<evidence type="ECO:0000256" key="2">
    <source>
        <dbReference type="ARBA" id="ARBA00022692"/>
    </source>
</evidence>
<keyword evidence="5" id="KW-1133">Transmembrane helix</keyword>
<dbReference type="GO" id="GO:0005509">
    <property type="term" value="F:calcium ion binding"/>
    <property type="evidence" value="ECO:0007669"/>
    <property type="project" value="InterPro"/>
</dbReference>
<dbReference type="Pfam" id="PF17963">
    <property type="entry name" value="Big_9"/>
    <property type="match status" value="2"/>
</dbReference>
<keyword evidence="6" id="KW-0472">Membrane</keyword>
<evidence type="ECO:0000256" key="4">
    <source>
        <dbReference type="ARBA" id="ARBA00022837"/>
    </source>
</evidence>
<keyword evidence="3" id="KW-0677">Repeat</keyword>
<dbReference type="InterPro" id="IPR013783">
    <property type="entry name" value="Ig-like_fold"/>
</dbReference>
<dbReference type="Proteomes" id="UP000319557">
    <property type="component" value="Chromosome"/>
</dbReference>
<name>A0A517M0G7_9BACT</name>
<dbReference type="InterPro" id="IPR022409">
    <property type="entry name" value="PKD/Chitinase_dom"/>
</dbReference>
<dbReference type="Pfam" id="PF18911">
    <property type="entry name" value="PKD_4"/>
    <property type="match status" value="2"/>
</dbReference>
<dbReference type="SUPFAM" id="SSF51126">
    <property type="entry name" value="Pectin lyase-like"/>
    <property type="match status" value="1"/>
</dbReference>
<accession>A0A517M0G7</accession>
<evidence type="ECO:0000256" key="3">
    <source>
        <dbReference type="ARBA" id="ARBA00022737"/>
    </source>
</evidence>
<dbReference type="InterPro" id="IPR059226">
    <property type="entry name" value="Choice_anch_Q_dom"/>
</dbReference>
<dbReference type="Gene3D" id="2.60.40.60">
    <property type="entry name" value="Cadherins"/>
    <property type="match status" value="3"/>
</dbReference>
<dbReference type="InterPro" id="IPR053786">
    <property type="entry name" value="LEPRxLL_CS"/>
</dbReference>
<dbReference type="GO" id="GO:0005886">
    <property type="term" value="C:plasma membrane"/>
    <property type="evidence" value="ECO:0007669"/>
    <property type="project" value="UniProtKB-SubCell"/>
</dbReference>
<dbReference type="SUPFAM" id="SSF49299">
    <property type="entry name" value="PKD domain"/>
    <property type="match status" value="2"/>
</dbReference>
<dbReference type="InterPro" id="IPR015919">
    <property type="entry name" value="Cadherin-like_sf"/>
</dbReference>
<dbReference type="Pfam" id="PF10102">
    <property type="entry name" value="DUF2341"/>
    <property type="match status" value="1"/>
</dbReference>
<dbReference type="InterPro" id="IPR011050">
    <property type="entry name" value="Pectin_lyase_fold/virulence"/>
</dbReference>
<feature type="domain" description="Cadherin" evidence="8">
    <location>
        <begin position="1093"/>
        <end position="1194"/>
    </location>
</feature>
<dbReference type="SUPFAM" id="SSF49899">
    <property type="entry name" value="Concanavalin A-like lectins/glucanases"/>
    <property type="match status" value="1"/>
</dbReference>
<evidence type="ECO:0000256" key="5">
    <source>
        <dbReference type="ARBA" id="ARBA00022989"/>
    </source>
</evidence>
<dbReference type="InterPro" id="IPR040853">
    <property type="entry name" value="RapA2_cadherin-like"/>
</dbReference>
<protein>
    <submittedName>
        <fullName evidence="9">Cadherin domain protein</fullName>
    </submittedName>
</protein>
<dbReference type="Gene3D" id="2.60.120.200">
    <property type="match status" value="1"/>
</dbReference>